<keyword evidence="2 4" id="KW-0808">Transferase</keyword>
<keyword evidence="1" id="KW-0328">Glycosyltransferase</keyword>
<dbReference type="PANTHER" id="PTHR13778">
    <property type="entry name" value="GLYCOSYLTRANSFERASE 8 DOMAIN-CONTAINING PROTEIN"/>
    <property type="match status" value="1"/>
</dbReference>
<dbReference type="InterPro" id="IPR050748">
    <property type="entry name" value="Glycosyltrans_8_dom-fam"/>
</dbReference>
<evidence type="ECO:0000256" key="3">
    <source>
        <dbReference type="ARBA" id="ARBA00022723"/>
    </source>
</evidence>
<evidence type="ECO:0000313" key="5">
    <source>
        <dbReference type="Proteomes" id="UP000199382"/>
    </source>
</evidence>
<dbReference type="STRING" id="571298.SAMN04488026_1003162"/>
<protein>
    <submittedName>
        <fullName evidence="4">Lipopolysaccharide biosynthesis protein, LPS:glycosyltransferase</fullName>
    </submittedName>
</protein>
<dbReference type="GO" id="GO:0046872">
    <property type="term" value="F:metal ion binding"/>
    <property type="evidence" value="ECO:0007669"/>
    <property type="project" value="UniProtKB-KW"/>
</dbReference>
<dbReference type="InterPro" id="IPR029044">
    <property type="entry name" value="Nucleotide-diphossugar_trans"/>
</dbReference>
<dbReference type="CDD" id="cd04194">
    <property type="entry name" value="GT8_A4GalT_like"/>
    <property type="match status" value="1"/>
</dbReference>
<evidence type="ECO:0000313" key="4">
    <source>
        <dbReference type="EMBL" id="SDI49981.1"/>
    </source>
</evidence>
<keyword evidence="5" id="KW-1185">Reference proteome</keyword>
<dbReference type="InterPro" id="IPR002495">
    <property type="entry name" value="Glyco_trans_8"/>
</dbReference>
<dbReference type="PANTHER" id="PTHR13778:SF47">
    <property type="entry name" value="LIPOPOLYSACCHARIDE 1,3-GALACTOSYLTRANSFERASE"/>
    <property type="match status" value="1"/>
</dbReference>
<evidence type="ECO:0000256" key="2">
    <source>
        <dbReference type="ARBA" id="ARBA00022679"/>
    </source>
</evidence>
<dbReference type="SUPFAM" id="SSF53448">
    <property type="entry name" value="Nucleotide-diphospho-sugar transferases"/>
    <property type="match status" value="1"/>
</dbReference>
<sequence length="323" mass="36651">MPTDPRLPSEKSVGLGNPHFVYFFDEGFAPCSMVSIHSVLARTPGPVRLTLHPSFESKWLAPDVAALSDAFPAAQIAVWQVDLAPWRHLPRGRLPLAARSRLLLPSIHSGRVLYLDGDALARRDLTPLWKTDLEGNCIGAALAPGVQAILERYERSRSPEARKAGEKTLARGEKLDGIAMRRYFNSGVMLLDLDAITAKGLDARMMDIEATARYTSRDQDWLNMVFRDETFVLDPTWNSGWGNPRTDRPYVSPELRAHFRQSREDPAIIHYTGFEKPWSSRRPPFKLHMLTKPLERRLRARYWAQFQAERDATEAVLGRALWP</sequence>
<dbReference type="GO" id="GO:0016757">
    <property type="term" value="F:glycosyltransferase activity"/>
    <property type="evidence" value="ECO:0007669"/>
    <property type="project" value="UniProtKB-KW"/>
</dbReference>
<organism evidence="4 5">
    <name type="scientific">Aliiruegeria lutimaris</name>
    <dbReference type="NCBI Taxonomy" id="571298"/>
    <lineage>
        <taxon>Bacteria</taxon>
        <taxon>Pseudomonadati</taxon>
        <taxon>Pseudomonadota</taxon>
        <taxon>Alphaproteobacteria</taxon>
        <taxon>Rhodobacterales</taxon>
        <taxon>Roseobacteraceae</taxon>
        <taxon>Aliiruegeria</taxon>
    </lineage>
</organism>
<name>A0A1G8L2Y6_9RHOB</name>
<accession>A0A1G8L2Y6</accession>
<dbReference type="Proteomes" id="UP000199382">
    <property type="component" value="Unassembled WGS sequence"/>
</dbReference>
<dbReference type="Gene3D" id="3.90.550.10">
    <property type="entry name" value="Spore Coat Polysaccharide Biosynthesis Protein SpsA, Chain A"/>
    <property type="match status" value="1"/>
</dbReference>
<evidence type="ECO:0000256" key="1">
    <source>
        <dbReference type="ARBA" id="ARBA00022676"/>
    </source>
</evidence>
<gene>
    <name evidence="4" type="ORF">SAMN04488026_1003162</name>
</gene>
<keyword evidence="3" id="KW-0479">Metal-binding</keyword>
<dbReference type="AlphaFoldDB" id="A0A1G8L2Y6"/>
<reference evidence="4 5" key="1">
    <citation type="submission" date="2016-10" db="EMBL/GenBank/DDBJ databases">
        <authorList>
            <person name="de Groot N.N."/>
        </authorList>
    </citation>
    <scope>NUCLEOTIDE SEQUENCE [LARGE SCALE GENOMIC DNA]</scope>
    <source>
        <strain evidence="4 5">DSM 25294</strain>
    </source>
</reference>
<dbReference type="RefSeq" id="WP_170844436.1">
    <property type="nucleotide sequence ID" value="NZ_FNEK01000003.1"/>
</dbReference>
<dbReference type="EMBL" id="FNEK01000003">
    <property type="protein sequence ID" value="SDI49981.1"/>
    <property type="molecule type" value="Genomic_DNA"/>
</dbReference>
<proteinExistence type="predicted"/>
<dbReference type="Pfam" id="PF01501">
    <property type="entry name" value="Glyco_transf_8"/>
    <property type="match status" value="1"/>
</dbReference>